<feature type="domain" description="HTH lysR-type" evidence="5">
    <location>
        <begin position="1"/>
        <end position="58"/>
    </location>
</feature>
<gene>
    <name evidence="6" type="ORF">FCI23_14580</name>
</gene>
<dbReference type="InterPro" id="IPR005119">
    <property type="entry name" value="LysR_subst-bd"/>
</dbReference>
<dbReference type="GO" id="GO:0003677">
    <property type="term" value="F:DNA binding"/>
    <property type="evidence" value="ECO:0007669"/>
    <property type="project" value="UniProtKB-KW"/>
</dbReference>
<organism evidence="6 7">
    <name type="scientific">Actinacidiphila oryziradicis</name>
    <dbReference type="NCBI Taxonomy" id="2571141"/>
    <lineage>
        <taxon>Bacteria</taxon>
        <taxon>Bacillati</taxon>
        <taxon>Actinomycetota</taxon>
        <taxon>Actinomycetes</taxon>
        <taxon>Kitasatosporales</taxon>
        <taxon>Streptomycetaceae</taxon>
        <taxon>Actinacidiphila</taxon>
    </lineage>
</organism>
<dbReference type="InterPro" id="IPR036390">
    <property type="entry name" value="WH_DNA-bd_sf"/>
</dbReference>
<dbReference type="OrthoDB" id="3181812at2"/>
<keyword evidence="2" id="KW-0805">Transcription regulation</keyword>
<evidence type="ECO:0000256" key="4">
    <source>
        <dbReference type="ARBA" id="ARBA00023163"/>
    </source>
</evidence>
<dbReference type="RefSeq" id="WP_136724199.1">
    <property type="nucleotide sequence ID" value="NZ_JAOPYF010000499.1"/>
</dbReference>
<dbReference type="GO" id="GO:0003700">
    <property type="term" value="F:DNA-binding transcription factor activity"/>
    <property type="evidence" value="ECO:0007669"/>
    <property type="project" value="InterPro"/>
</dbReference>
<dbReference type="FunFam" id="1.10.10.10:FF:000001">
    <property type="entry name" value="LysR family transcriptional regulator"/>
    <property type="match status" value="1"/>
</dbReference>
<dbReference type="SUPFAM" id="SSF53850">
    <property type="entry name" value="Periplasmic binding protein-like II"/>
    <property type="match status" value="1"/>
</dbReference>
<dbReference type="EMBL" id="SUMC01000011">
    <property type="protein sequence ID" value="TKA10850.1"/>
    <property type="molecule type" value="Genomic_DNA"/>
</dbReference>
<evidence type="ECO:0000313" key="6">
    <source>
        <dbReference type="EMBL" id="TKA10850.1"/>
    </source>
</evidence>
<protein>
    <submittedName>
        <fullName evidence="6">LysR family transcriptional regulator</fullName>
    </submittedName>
</protein>
<dbReference type="PANTHER" id="PTHR30419">
    <property type="entry name" value="HTH-TYPE TRANSCRIPTIONAL REGULATOR YBHD"/>
    <property type="match status" value="1"/>
</dbReference>
<dbReference type="InterPro" id="IPR050950">
    <property type="entry name" value="HTH-type_LysR_regulators"/>
</dbReference>
<evidence type="ECO:0000256" key="1">
    <source>
        <dbReference type="ARBA" id="ARBA00009437"/>
    </source>
</evidence>
<dbReference type="AlphaFoldDB" id="A0A4U0SLR4"/>
<sequence length="297" mass="31810">MELRHLQHFVAVCEEQHFTRAAERLRIAQSGLSASVRSLERELGADLFIRSTRRVSLTEAGHALLVEARRTLAAAAAAREAVAAVSGLLSGRLAVGTEQCMGVVDAAALLAELRVRHPGLEVHMEQAGSARLLEQVRRGTLDLAFVVYEGPYDGVRLQPVTEEPMVLLCRADHPLAGHDGPVPLDHIGPEVFVDLHPDWGARQAADAAFAAAGVTRQVAMQVNDVYTLLDLVVRGLGVAVVPRPVTAKEQARGLCSVPLAERTEWKVAVAVPATGRPSGGARALMGLMDRPIQHPDS</sequence>
<comment type="similarity">
    <text evidence="1">Belongs to the LysR transcriptional regulatory family.</text>
</comment>
<reference evidence="6 7" key="1">
    <citation type="submission" date="2019-04" db="EMBL/GenBank/DDBJ databases">
        <title>Streptomyces oryziradicis sp. nov., a novel actinomycete isolated from rhizosphere soil of rice (Oryza sativa L.).</title>
        <authorList>
            <person name="Li C."/>
        </authorList>
    </citation>
    <scope>NUCLEOTIDE SEQUENCE [LARGE SCALE GENOMIC DNA]</scope>
    <source>
        <strain evidence="6 7">NEAU-C40</strain>
    </source>
</reference>
<keyword evidence="7" id="KW-1185">Reference proteome</keyword>
<dbReference type="InterPro" id="IPR036388">
    <property type="entry name" value="WH-like_DNA-bd_sf"/>
</dbReference>
<comment type="caution">
    <text evidence="6">The sequence shown here is derived from an EMBL/GenBank/DDBJ whole genome shotgun (WGS) entry which is preliminary data.</text>
</comment>
<dbReference type="PANTHER" id="PTHR30419:SF31">
    <property type="entry name" value="BLR3139 PROTEIN"/>
    <property type="match status" value="1"/>
</dbReference>
<dbReference type="GO" id="GO:0005829">
    <property type="term" value="C:cytosol"/>
    <property type="evidence" value="ECO:0007669"/>
    <property type="project" value="TreeGrafter"/>
</dbReference>
<evidence type="ECO:0000259" key="5">
    <source>
        <dbReference type="PROSITE" id="PS50931"/>
    </source>
</evidence>
<dbReference type="PROSITE" id="PS50931">
    <property type="entry name" value="HTH_LYSR"/>
    <property type="match status" value="1"/>
</dbReference>
<keyword evidence="4" id="KW-0804">Transcription</keyword>
<dbReference type="SUPFAM" id="SSF46785">
    <property type="entry name" value="Winged helix' DNA-binding domain"/>
    <property type="match status" value="1"/>
</dbReference>
<evidence type="ECO:0000256" key="2">
    <source>
        <dbReference type="ARBA" id="ARBA00023015"/>
    </source>
</evidence>
<dbReference type="Pfam" id="PF00126">
    <property type="entry name" value="HTH_1"/>
    <property type="match status" value="1"/>
</dbReference>
<dbReference type="Gene3D" id="1.10.10.10">
    <property type="entry name" value="Winged helix-like DNA-binding domain superfamily/Winged helix DNA-binding domain"/>
    <property type="match status" value="1"/>
</dbReference>
<keyword evidence="3" id="KW-0238">DNA-binding</keyword>
<accession>A0A4U0SLR4</accession>
<dbReference type="Proteomes" id="UP000305778">
    <property type="component" value="Unassembled WGS sequence"/>
</dbReference>
<evidence type="ECO:0000313" key="7">
    <source>
        <dbReference type="Proteomes" id="UP000305778"/>
    </source>
</evidence>
<dbReference type="PRINTS" id="PR00039">
    <property type="entry name" value="HTHLYSR"/>
</dbReference>
<proteinExistence type="inferred from homology"/>
<dbReference type="Gene3D" id="3.40.190.290">
    <property type="match status" value="1"/>
</dbReference>
<name>A0A4U0SLR4_9ACTN</name>
<evidence type="ECO:0000256" key="3">
    <source>
        <dbReference type="ARBA" id="ARBA00023125"/>
    </source>
</evidence>
<dbReference type="Pfam" id="PF03466">
    <property type="entry name" value="LysR_substrate"/>
    <property type="match status" value="1"/>
</dbReference>
<dbReference type="InterPro" id="IPR000847">
    <property type="entry name" value="LysR_HTH_N"/>
</dbReference>